<reference evidence="2" key="1">
    <citation type="submission" date="2017-09" db="EMBL/GenBank/DDBJ databases">
        <title>Genome evolution observed in wild isolates of Caulobacter crescentus.</title>
        <authorList>
            <person name="Ely B."/>
            <person name="Wilson K."/>
            <person name="Scott D."/>
        </authorList>
    </citation>
    <scope>NUCLEOTIDE SEQUENCE [LARGE SCALE GENOMIC DNA]</scope>
    <source>
        <strain evidence="2">CB13b1a</strain>
    </source>
</reference>
<evidence type="ECO:0000313" key="2">
    <source>
        <dbReference type="Proteomes" id="UP000217311"/>
    </source>
</evidence>
<dbReference type="AlphaFoldDB" id="A0A290MYP5"/>
<protein>
    <submittedName>
        <fullName evidence="1">Uncharacterized protein</fullName>
    </submittedName>
</protein>
<evidence type="ECO:0000313" key="1">
    <source>
        <dbReference type="EMBL" id="ATC34118.1"/>
    </source>
</evidence>
<dbReference type="EMBL" id="CP023315">
    <property type="protein sequence ID" value="ATC34118.1"/>
    <property type="molecule type" value="Genomic_DNA"/>
</dbReference>
<organism evidence="1 2">
    <name type="scientific">Caulobacter vibrioides</name>
    <name type="common">Caulobacter crescentus</name>
    <dbReference type="NCBI Taxonomy" id="155892"/>
    <lineage>
        <taxon>Bacteria</taxon>
        <taxon>Pseudomonadati</taxon>
        <taxon>Pseudomonadota</taxon>
        <taxon>Alphaproteobacteria</taxon>
        <taxon>Caulobacterales</taxon>
        <taxon>Caulobacteraceae</taxon>
        <taxon>Caulobacter</taxon>
    </lineage>
</organism>
<dbReference type="RefSeq" id="WP_096053468.1">
    <property type="nucleotide sequence ID" value="NZ_CP023315.3"/>
</dbReference>
<dbReference type="Proteomes" id="UP000217311">
    <property type="component" value="Chromosome"/>
</dbReference>
<gene>
    <name evidence="1" type="ORF">CA606_18260</name>
</gene>
<sequence length="406" mass="41206">MAITGAVGTALRQEAPYLAEIQMGAQLIMDFQGARTGGRPYYWYRGTRYASPEKVPGWSFSRASVGLFDDSGGKLIQFPAGAPRITDRGLLVEGARTNRVGINNANPTVTAGVSMGGDAAATLQLVDDVAALEAAGLSGVVTGGKVFFVDNSLGVSTAFLSITGPVANTNPHTWSAYVRGSGAARFRTSIGGENIGTSFSLTSGYVRQTATASPVSTARVFALSINSGSSVYVILPQLEEGAVVSSPIPTNGAAVTRAGDVPLVNLASALTLPVSLSVALEALGDLGQVATQTFASLAQTAGGRITLERSAGGTARASDGGGVITGTSATRPGARILRGAVRELADGSVKTAWDGTVFAGSTTAPAGPFDRLDIGHRSGGLTPADGIIRSVILYGALDDTQLGRAA</sequence>
<accession>A0A290MYP5</accession>
<proteinExistence type="predicted"/>
<name>A0A290MYP5_CAUVI</name>